<feature type="transmembrane region" description="Helical" evidence="6">
    <location>
        <begin position="261"/>
        <end position="282"/>
    </location>
</feature>
<dbReference type="PANTHER" id="PTHR33048">
    <property type="entry name" value="PTH11-LIKE INTEGRAL MEMBRANE PROTEIN (AFU_ORTHOLOGUE AFUA_5G11245)"/>
    <property type="match status" value="1"/>
</dbReference>
<keyword evidence="9" id="KW-1185">Reference proteome</keyword>
<dbReference type="EMBL" id="CP099418">
    <property type="protein sequence ID" value="USW48342.1"/>
    <property type="molecule type" value="Genomic_DNA"/>
</dbReference>
<dbReference type="AlphaFoldDB" id="A0A9Q9ALR9"/>
<organism evidence="8 9">
    <name type="scientific">Septoria linicola</name>
    <dbReference type="NCBI Taxonomy" id="215465"/>
    <lineage>
        <taxon>Eukaryota</taxon>
        <taxon>Fungi</taxon>
        <taxon>Dikarya</taxon>
        <taxon>Ascomycota</taxon>
        <taxon>Pezizomycotina</taxon>
        <taxon>Dothideomycetes</taxon>
        <taxon>Dothideomycetidae</taxon>
        <taxon>Mycosphaerellales</taxon>
        <taxon>Mycosphaerellaceae</taxon>
        <taxon>Septoria</taxon>
    </lineage>
</organism>
<feature type="transmembrane region" description="Helical" evidence="6">
    <location>
        <begin position="138"/>
        <end position="158"/>
    </location>
</feature>
<evidence type="ECO:0000256" key="1">
    <source>
        <dbReference type="ARBA" id="ARBA00004141"/>
    </source>
</evidence>
<keyword evidence="2 6" id="KW-0812">Transmembrane</keyword>
<evidence type="ECO:0000259" key="7">
    <source>
        <dbReference type="Pfam" id="PF20684"/>
    </source>
</evidence>
<feature type="transmembrane region" description="Helical" evidence="6">
    <location>
        <begin position="105"/>
        <end position="126"/>
    </location>
</feature>
<feature type="transmembrane region" description="Helical" evidence="6">
    <location>
        <begin position="191"/>
        <end position="211"/>
    </location>
</feature>
<dbReference type="InterPro" id="IPR049326">
    <property type="entry name" value="Rhodopsin_dom_fungi"/>
</dbReference>
<proteinExistence type="inferred from homology"/>
<accession>A0A9Q9ALR9</accession>
<protein>
    <recommendedName>
        <fullName evidence="7">Rhodopsin domain-containing protein</fullName>
    </recommendedName>
</protein>
<comment type="subcellular location">
    <subcellularLocation>
        <location evidence="1">Membrane</location>
        <topology evidence="1">Multi-pass membrane protein</topology>
    </subcellularLocation>
</comment>
<dbReference type="InterPro" id="IPR052337">
    <property type="entry name" value="SAT4-like"/>
</dbReference>
<dbReference type="PANTHER" id="PTHR33048:SF42">
    <property type="entry name" value="INTEGRAL MEMBRANE PROTEIN"/>
    <property type="match status" value="1"/>
</dbReference>
<evidence type="ECO:0000256" key="3">
    <source>
        <dbReference type="ARBA" id="ARBA00022989"/>
    </source>
</evidence>
<keyword evidence="4 6" id="KW-0472">Membrane</keyword>
<reference evidence="8" key="1">
    <citation type="submission" date="2022-06" db="EMBL/GenBank/DDBJ databases">
        <title>Complete genome sequences of two strains of the flax pathogen Septoria linicola.</title>
        <authorList>
            <person name="Lapalu N."/>
            <person name="Simon A."/>
            <person name="Demenou B."/>
            <person name="Paumier D."/>
            <person name="Guillot M.-P."/>
            <person name="Gout L."/>
            <person name="Valade R."/>
        </authorList>
    </citation>
    <scope>NUCLEOTIDE SEQUENCE</scope>
    <source>
        <strain evidence="8">SE15195</strain>
    </source>
</reference>
<sequence>MAVDVAAMITSLSDAPDVSQGPLLVRVVWTLLALSILVVSLRMYSKITTARKLYIDDWLMIASLACAIVHASIIQVAVDNGFGRHIVYIPLATLRRTMKYGALSLLWGFLSPTLGRVSFSCTLLFLTGTDTRLKTWPIYTSIVLQLAVNLVGIIVFYAQCGTNLDTYWTFEKQLKYDEYCWKPRIQTDYGYFMGAYNTFTDVYLAILPAILVHRTTMSLKRRLGVAILLCMSSLAMISSIVKTYEAKSLSEVTDYTYNLAIYVIAMAVELNIVIIAASIPFLRPLFRRKPPQLDLPGLHQVPPPLTWNSHIPLSSGFTSKNHSRTNTVTEEEVGVLAGTLGMAWAGEVEGVITVTTEVEITYQRMEAPYVHAALVGLIQGELANPRLVQI</sequence>
<evidence type="ECO:0000256" key="4">
    <source>
        <dbReference type="ARBA" id="ARBA00023136"/>
    </source>
</evidence>
<dbReference type="OrthoDB" id="3934549at2759"/>
<name>A0A9Q9ALR9_9PEZI</name>
<evidence type="ECO:0000256" key="6">
    <source>
        <dbReference type="SAM" id="Phobius"/>
    </source>
</evidence>
<feature type="transmembrane region" description="Helical" evidence="6">
    <location>
        <begin position="223"/>
        <end position="241"/>
    </location>
</feature>
<evidence type="ECO:0000313" key="8">
    <source>
        <dbReference type="EMBL" id="USW48342.1"/>
    </source>
</evidence>
<keyword evidence="3 6" id="KW-1133">Transmembrane helix</keyword>
<feature type="transmembrane region" description="Helical" evidence="6">
    <location>
        <begin position="23"/>
        <end position="45"/>
    </location>
</feature>
<evidence type="ECO:0000256" key="2">
    <source>
        <dbReference type="ARBA" id="ARBA00022692"/>
    </source>
</evidence>
<evidence type="ECO:0000313" key="9">
    <source>
        <dbReference type="Proteomes" id="UP001056384"/>
    </source>
</evidence>
<dbReference type="Proteomes" id="UP001056384">
    <property type="component" value="Chromosome 1"/>
</dbReference>
<dbReference type="GO" id="GO:0016020">
    <property type="term" value="C:membrane"/>
    <property type="evidence" value="ECO:0007669"/>
    <property type="project" value="UniProtKB-SubCell"/>
</dbReference>
<feature type="domain" description="Rhodopsin" evidence="7">
    <location>
        <begin position="41"/>
        <end position="288"/>
    </location>
</feature>
<evidence type="ECO:0000256" key="5">
    <source>
        <dbReference type="ARBA" id="ARBA00038359"/>
    </source>
</evidence>
<feature type="transmembrane region" description="Helical" evidence="6">
    <location>
        <begin position="57"/>
        <end position="78"/>
    </location>
</feature>
<gene>
    <name evidence="8" type="ORF">Slin15195_G016610</name>
</gene>
<dbReference type="Pfam" id="PF20684">
    <property type="entry name" value="Fung_rhodopsin"/>
    <property type="match status" value="1"/>
</dbReference>
<comment type="similarity">
    <text evidence="5">Belongs to the SAT4 family.</text>
</comment>